<dbReference type="InterPro" id="IPR036291">
    <property type="entry name" value="NAD(P)-bd_dom_sf"/>
</dbReference>
<dbReference type="eggNOG" id="COG0702">
    <property type="taxonomic scope" value="Bacteria"/>
</dbReference>
<dbReference type="KEGG" id="salf:SMD44_04707"/>
<dbReference type="RefSeq" id="WP_087885181.1">
    <property type="nucleotide sequence ID" value="NZ_CP021748.1"/>
</dbReference>
<dbReference type="AlphaFoldDB" id="A0A1Z1WFU6"/>
<reference evidence="2 3" key="1">
    <citation type="submission" date="2017-05" db="EMBL/GenBank/DDBJ databases">
        <title>Streptomyces alboflavus Genome sequencing and assembly.</title>
        <authorList>
            <person name="Wang Y."/>
            <person name="Du B."/>
            <person name="Ding Y."/>
            <person name="Liu H."/>
            <person name="Hou Q."/>
            <person name="Liu K."/>
            <person name="Wang C."/>
            <person name="Yao L."/>
        </authorList>
    </citation>
    <scope>NUCLEOTIDE SEQUENCE [LARGE SCALE GENOMIC DNA]</scope>
    <source>
        <strain evidence="2 3">MDJK44</strain>
    </source>
</reference>
<dbReference type="SUPFAM" id="SSF51735">
    <property type="entry name" value="NAD(P)-binding Rossmann-fold domains"/>
    <property type="match status" value="2"/>
</dbReference>
<evidence type="ECO:0000313" key="3">
    <source>
        <dbReference type="Proteomes" id="UP000195880"/>
    </source>
</evidence>
<proteinExistence type="predicted"/>
<dbReference type="PANTHER" id="PTHR43162">
    <property type="match status" value="1"/>
</dbReference>
<accession>A0A1Z1WFU6</accession>
<dbReference type="OrthoDB" id="116343at2"/>
<dbReference type="InterPro" id="IPR016040">
    <property type="entry name" value="NAD(P)-bd_dom"/>
</dbReference>
<dbReference type="PANTHER" id="PTHR43162:SF1">
    <property type="entry name" value="PRESTALK A DIFFERENTIATION PROTEIN A"/>
    <property type="match status" value="1"/>
</dbReference>
<dbReference type="InterPro" id="IPR051604">
    <property type="entry name" value="Ergot_Alk_Oxidoreductase"/>
</dbReference>
<dbReference type="Pfam" id="PF13460">
    <property type="entry name" value="NAD_binding_10"/>
    <property type="match status" value="1"/>
</dbReference>
<name>A0A1Z1WFU6_9ACTN</name>
<sequence>MIVVTGATGNVGRSLVRTLAATGEKVRATSRGISARDVPDGVDWRRADLADVESLRATFDGARALFLQSGGASAHLLDPGAILDAAGAGGVERVVLLSSQGVATRPDSPSHGALMRSIEDAVRRSGVEWTILRPGGFASNTYAWADSVRTSRTVAAPFGDVGLPVIDPADIAEVAATALRDPADIAEVAATALRDPAHAGRVHELTGPALITPRQQTEALAAALGTPIRFTEQTPDEARAQLLHFMPEPVADTTLAILGEPTPEEARVSPDAERILGRAPHTYAEWARRNGAAFR</sequence>
<evidence type="ECO:0000259" key="1">
    <source>
        <dbReference type="Pfam" id="PF13460"/>
    </source>
</evidence>
<dbReference type="EMBL" id="CP021748">
    <property type="protein sequence ID" value="ARX85248.1"/>
    <property type="molecule type" value="Genomic_DNA"/>
</dbReference>
<dbReference type="Gene3D" id="3.90.25.10">
    <property type="entry name" value="UDP-galactose 4-epimerase, domain 1"/>
    <property type="match status" value="2"/>
</dbReference>
<evidence type="ECO:0000313" key="2">
    <source>
        <dbReference type="EMBL" id="ARX85248.1"/>
    </source>
</evidence>
<feature type="domain" description="NAD(P)-binding" evidence="1">
    <location>
        <begin position="6"/>
        <end position="182"/>
    </location>
</feature>
<dbReference type="Gene3D" id="3.40.50.720">
    <property type="entry name" value="NAD(P)-binding Rossmann-like Domain"/>
    <property type="match status" value="2"/>
</dbReference>
<keyword evidence="3" id="KW-1185">Reference proteome</keyword>
<protein>
    <submittedName>
        <fullName evidence="2">NmrA family transcriptional regulator</fullName>
    </submittedName>
</protein>
<gene>
    <name evidence="2" type="ORF">SMD44_04707</name>
</gene>
<dbReference type="Proteomes" id="UP000195880">
    <property type="component" value="Chromosome"/>
</dbReference>
<dbReference type="STRING" id="67267.GCA_000716675_02170"/>
<organism evidence="2 3">
    <name type="scientific">Streptomyces alboflavus</name>
    <dbReference type="NCBI Taxonomy" id="67267"/>
    <lineage>
        <taxon>Bacteria</taxon>
        <taxon>Bacillati</taxon>
        <taxon>Actinomycetota</taxon>
        <taxon>Actinomycetes</taxon>
        <taxon>Kitasatosporales</taxon>
        <taxon>Streptomycetaceae</taxon>
        <taxon>Streptomyces</taxon>
    </lineage>
</organism>